<proteinExistence type="predicted"/>
<feature type="non-terminal residue" evidence="1">
    <location>
        <position position="70"/>
    </location>
</feature>
<feature type="non-terminal residue" evidence="1">
    <location>
        <position position="1"/>
    </location>
</feature>
<dbReference type="EMBL" id="CM017698">
    <property type="protein sequence ID" value="TYG95342.1"/>
    <property type="molecule type" value="Genomic_DNA"/>
</dbReference>
<sequence>LELYPLLGCKTFGAILKRVPTKVFLERYLSPASNMQVETPKSASFTMPLLSSSMFPACNPYEYVLVDKGN</sequence>
<evidence type="ECO:0000313" key="2">
    <source>
        <dbReference type="Proteomes" id="UP000323506"/>
    </source>
</evidence>
<reference evidence="1 2" key="1">
    <citation type="submission" date="2019-06" db="EMBL/GenBank/DDBJ databases">
        <title>WGS assembly of Gossypium darwinii.</title>
        <authorList>
            <person name="Chen Z.J."/>
            <person name="Sreedasyam A."/>
            <person name="Ando A."/>
            <person name="Song Q."/>
            <person name="De L."/>
            <person name="Hulse-Kemp A."/>
            <person name="Ding M."/>
            <person name="Ye W."/>
            <person name="Kirkbride R."/>
            <person name="Jenkins J."/>
            <person name="Plott C."/>
            <person name="Lovell J."/>
            <person name="Lin Y.-M."/>
            <person name="Vaughn R."/>
            <person name="Liu B."/>
            <person name="Li W."/>
            <person name="Simpson S."/>
            <person name="Scheffler B."/>
            <person name="Saski C."/>
            <person name="Grover C."/>
            <person name="Hu G."/>
            <person name="Conover J."/>
            <person name="Carlson J."/>
            <person name="Shu S."/>
            <person name="Boston L."/>
            <person name="Williams M."/>
            <person name="Peterson D."/>
            <person name="Mcgee K."/>
            <person name="Jones D."/>
            <person name="Wendel J."/>
            <person name="Stelly D."/>
            <person name="Grimwood J."/>
            <person name="Schmutz J."/>
        </authorList>
    </citation>
    <scope>NUCLEOTIDE SEQUENCE [LARGE SCALE GENOMIC DNA]</scope>
    <source>
        <strain evidence="1">1808015.09</strain>
    </source>
</reference>
<gene>
    <name evidence="1" type="ORF">ES288_A11G260500v1</name>
</gene>
<keyword evidence="2" id="KW-1185">Reference proteome</keyword>
<dbReference type="Proteomes" id="UP000323506">
    <property type="component" value="Chromosome A11"/>
</dbReference>
<accession>A0A5D2EQG1</accession>
<name>A0A5D2EQG1_GOSDA</name>
<evidence type="ECO:0000313" key="1">
    <source>
        <dbReference type="EMBL" id="TYG95342.1"/>
    </source>
</evidence>
<protein>
    <submittedName>
        <fullName evidence="1">Uncharacterized protein</fullName>
    </submittedName>
</protein>
<organism evidence="1 2">
    <name type="scientific">Gossypium darwinii</name>
    <name type="common">Darwin's cotton</name>
    <name type="synonym">Gossypium barbadense var. darwinii</name>
    <dbReference type="NCBI Taxonomy" id="34276"/>
    <lineage>
        <taxon>Eukaryota</taxon>
        <taxon>Viridiplantae</taxon>
        <taxon>Streptophyta</taxon>
        <taxon>Embryophyta</taxon>
        <taxon>Tracheophyta</taxon>
        <taxon>Spermatophyta</taxon>
        <taxon>Magnoliopsida</taxon>
        <taxon>eudicotyledons</taxon>
        <taxon>Gunneridae</taxon>
        <taxon>Pentapetalae</taxon>
        <taxon>rosids</taxon>
        <taxon>malvids</taxon>
        <taxon>Malvales</taxon>
        <taxon>Malvaceae</taxon>
        <taxon>Malvoideae</taxon>
        <taxon>Gossypium</taxon>
    </lineage>
</organism>
<dbReference type="AlphaFoldDB" id="A0A5D2EQG1"/>